<dbReference type="PANTHER" id="PTHR31881">
    <property type="match status" value="1"/>
</dbReference>
<name>A0A4V2P8U1_9GAMM</name>
<proteinExistence type="predicted"/>
<dbReference type="Pfam" id="PF04654">
    <property type="entry name" value="DUF599"/>
    <property type="match status" value="1"/>
</dbReference>
<evidence type="ECO:0000313" key="2">
    <source>
        <dbReference type="EMBL" id="TCJ87015.1"/>
    </source>
</evidence>
<feature type="transmembrane region" description="Helical" evidence="1">
    <location>
        <begin position="75"/>
        <end position="94"/>
    </location>
</feature>
<keyword evidence="3" id="KW-1185">Reference proteome</keyword>
<accession>A0A4V2P8U1</accession>
<evidence type="ECO:0000256" key="1">
    <source>
        <dbReference type="SAM" id="Phobius"/>
    </source>
</evidence>
<evidence type="ECO:0000313" key="3">
    <source>
        <dbReference type="Proteomes" id="UP000294887"/>
    </source>
</evidence>
<dbReference type="OrthoDB" id="8524743at2"/>
<dbReference type="PANTHER" id="PTHR31881:SF6">
    <property type="entry name" value="OS09G0494600 PROTEIN"/>
    <property type="match status" value="1"/>
</dbReference>
<dbReference type="Proteomes" id="UP000294887">
    <property type="component" value="Unassembled WGS sequence"/>
</dbReference>
<feature type="transmembrane region" description="Helical" evidence="1">
    <location>
        <begin position="6"/>
        <end position="26"/>
    </location>
</feature>
<sequence>MPSDISLSDIVAVFLFLSCWFSINWISNHYKIKEKNTLYSLSKSYRNQWMINLLERDNRISDVALVGHLMRSTSFFASTSLLVLASLIAVFGVIDQAMKVVDDIPFAMHVSAPFWKIKLLLIILIFVFIFFKLVWSIRQYNYTVIIIGAAPSVFNTDKQLRSYADKLGTVINRASRHFIDGMRGFEYALAALAWFIHPFAFIAATLLVTRVIYRREFSSRTLQAMEEN</sequence>
<organism evidence="2 3">
    <name type="scientific">Cocleimonas flava</name>
    <dbReference type="NCBI Taxonomy" id="634765"/>
    <lineage>
        <taxon>Bacteria</taxon>
        <taxon>Pseudomonadati</taxon>
        <taxon>Pseudomonadota</taxon>
        <taxon>Gammaproteobacteria</taxon>
        <taxon>Thiotrichales</taxon>
        <taxon>Thiotrichaceae</taxon>
        <taxon>Cocleimonas</taxon>
    </lineage>
</organism>
<dbReference type="InterPro" id="IPR006747">
    <property type="entry name" value="DUF599"/>
</dbReference>
<reference evidence="2 3" key="1">
    <citation type="submission" date="2019-03" db="EMBL/GenBank/DDBJ databases">
        <title>Genomic Encyclopedia of Type Strains, Phase IV (KMG-IV): sequencing the most valuable type-strain genomes for metagenomic binning, comparative biology and taxonomic classification.</title>
        <authorList>
            <person name="Goeker M."/>
        </authorList>
    </citation>
    <scope>NUCLEOTIDE SEQUENCE [LARGE SCALE GENOMIC DNA]</scope>
    <source>
        <strain evidence="2 3">DSM 24830</strain>
    </source>
</reference>
<protein>
    <submittedName>
        <fullName evidence="2">Putative membrane protein</fullName>
    </submittedName>
</protein>
<dbReference type="AlphaFoldDB" id="A0A4V2P8U1"/>
<comment type="caution">
    <text evidence="2">The sequence shown here is derived from an EMBL/GenBank/DDBJ whole genome shotgun (WGS) entry which is preliminary data.</text>
</comment>
<feature type="transmembrane region" description="Helical" evidence="1">
    <location>
        <begin position="114"/>
        <end position="133"/>
    </location>
</feature>
<feature type="transmembrane region" description="Helical" evidence="1">
    <location>
        <begin position="187"/>
        <end position="213"/>
    </location>
</feature>
<gene>
    <name evidence="2" type="ORF">EV695_1516</name>
</gene>
<keyword evidence="1" id="KW-0472">Membrane</keyword>
<keyword evidence="1" id="KW-1133">Transmembrane helix</keyword>
<dbReference type="EMBL" id="SMFQ01000003">
    <property type="protein sequence ID" value="TCJ87015.1"/>
    <property type="molecule type" value="Genomic_DNA"/>
</dbReference>
<dbReference type="RefSeq" id="WP_131905330.1">
    <property type="nucleotide sequence ID" value="NZ_BAAAFU010000004.1"/>
</dbReference>
<keyword evidence="1" id="KW-0812">Transmembrane</keyword>